<evidence type="ECO:0000259" key="3">
    <source>
        <dbReference type="Pfam" id="PF13511"/>
    </source>
</evidence>
<accession>A0A1H7SI55</accession>
<dbReference type="Proteomes" id="UP000185766">
    <property type="component" value="Unassembled WGS sequence"/>
</dbReference>
<evidence type="ECO:0000313" key="5">
    <source>
        <dbReference type="Proteomes" id="UP000185766"/>
    </source>
</evidence>
<gene>
    <name evidence="4" type="ORF">SAMN05216214_11921</name>
</gene>
<dbReference type="RefSeq" id="WP_074870416.1">
    <property type="nucleotide sequence ID" value="NZ_FOAS01000019.1"/>
</dbReference>
<evidence type="ECO:0000256" key="2">
    <source>
        <dbReference type="SAM" id="SignalP"/>
    </source>
</evidence>
<protein>
    <recommendedName>
        <fullName evidence="3">DUF4124 domain-containing protein</fullName>
    </recommendedName>
</protein>
<feature type="compositionally biased region" description="Basic and acidic residues" evidence="1">
    <location>
        <begin position="64"/>
        <end position="81"/>
    </location>
</feature>
<feature type="domain" description="DUF4124" evidence="3">
    <location>
        <begin position="10"/>
        <end position="63"/>
    </location>
</feature>
<feature type="region of interest" description="Disordered" evidence="1">
    <location>
        <begin position="56"/>
        <end position="81"/>
    </location>
</feature>
<dbReference type="InterPro" id="IPR025392">
    <property type="entry name" value="DUF4124"/>
</dbReference>
<evidence type="ECO:0000256" key="1">
    <source>
        <dbReference type="SAM" id="MobiDB-lite"/>
    </source>
</evidence>
<keyword evidence="5" id="KW-1185">Reference proteome</keyword>
<dbReference type="AlphaFoldDB" id="A0A1H7SI55"/>
<reference evidence="4 5" key="1">
    <citation type="submission" date="2016-10" db="EMBL/GenBank/DDBJ databases">
        <authorList>
            <person name="de Groot N.N."/>
        </authorList>
    </citation>
    <scope>NUCLEOTIDE SEQUENCE [LARGE SCALE GENOMIC DNA]</scope>
    <source>
        <strain evidence="4 5">JCM 19513</strain>
    </source>
</reference>
<feature type="signal peptide" evidence="2">
    <location>
        <begin position="1"/>
        <end position="20"/>
    </location>
</feature>
<dbReference type="Pfam" id="PF13511">
    <property type="entry name" value="DUF4124"/>
    <property type="match status" value="1"/>
</dbReference>
<dbReference type="STRING" id="1429083.GCA_001885685_02527"/>
<feature type="chain" id="PRO_5010234842" description="DUF4124 domain-containing protein" evidence="2">
    <location>
        <begin position="21"/>
        <end position="146"/>
    </location>
</feature>
<organism evidence="4 5">
    <name type="scientific">Atopomonas hussainii</name>
    <dbReference type="NCBI Taxonomy" id="1429083"/>
    <lineage>
        <taxon>Bacteria</taxon>
        <taxon>Pseudomonadati</taxon>
        <taxon>Pseudomonadota</taxon>
        <taxon>Gammaproteobacteria</taxon>
        <taxon>Pseudomonadales</taxon>
        <taxon>Pseudomonadaceae</taxon>
        <taxon>Atopomonas</taxon>
    </lineage>
</organism>
<dbReference type="EMBL" id="FOAS01000019">
    <property type="protein sequence ID" value="SEL72193.1"/>
    <property type="molecule type" value="Genomic_DNA"/>
</dbReference>
<evidence type="ECO:0000313" key="4">
    <source>
        <dbReference type="EMBL" id="SEL72193.1"/>
    </source>
</evidence>
<sequence>MRQLILATALLTGLSAPALAAQVYKWVDEKGVTHFTAEPPPGQQSEQLNIKIAPAKASAPSTDALKEAQSKADEQKALDDKVKADVAKENKERAEYCQANRENLAQLRNNPRVRVEDDKGEVRVLGEDERQERIANAEKNIGEYCN</sequence>
<keyword evidence="2" id="KW-0732">Signal</keyword>
<proteinExistence type="predicted"/>
<name>A0A1H7SI55_9GAMM</name>